<name>A0A1C0B981_9BACT</name>
<protein>
    <submittedName>
        <fullName evidence="2">Uncharacterized protein</fullName>
    </submittedName>
</protein>
<comment type="caution">
    <text evidence="2">The sequence shown here is derived from an EMBL/GenBank/DDBJ whole genome shotgun (WGS) entry which is preliminary data.</text>
</comment>
<keyword evidence="1" id="KW-1133">Transmembrane helix</keyword>
<dbReference type="Proteomes" id="UP000093281">
    <property type="component" value="Unassembled WGS sequence"/>
</dbReference>
<reference evidence="3" key="1">
    <citation type="submission" date="2015-05" db="EMBL/GenBank/DDBJ databases">
        <authorList>
            <person name="Rovetto F."/>
            <person name="Cocolin L."/>
            <person name="Illeghems K."/>
            <person name="Van Nieuwerburgh F."/>
            <person name="Houf K."/>
        </authorList>
    </citation>
    <scope>NUCLEOTIDE SEQUENCE [LARGE SCALE GENOMIC DNA]</scope>
    <source>
        <strain evidence="3">DU22</strain>
    </source>
</reference>
<organism evidence="2 3">
    <name type="scientific">Aliarcobacter thereius</name>
    <dbReference type="NCBI Taxonomy" id="544718"/>
    <lineage>
        <taxon>Bacteria</taxon>
        <taxon>Pseudomonadati</taxon>
        <taxon>Campylobacterota</taxon>
        <taxon>Epsilonproteobacteria</taxon>
        <taxon>Campylobacterales</taxon>
        <taxon>Arcobacteraceae</taxon>
        <taxon>Aliarcobacter</taxon>
    </lineage>
</organism>
<accession>A0A1C0B981</accession>
<proteinExistence type="predicted"/>
<dbReference type="EMBL" id="LCUJ01000001">
    <property type="protein sequence ID" value="OCM00113.1"/>
    <property type="molecule type" value="Genomic_DNA"/>
</dbReference>
<sequence>MIVEKFSQNLINSGIFKLYVAIGFCATLIFFVLNSDIFSPLEMIFGAVFVTMILKGASNVVFSFIMKHFSLDKRVDEFNHKYNEEKVSFLLNQFKSEDYIDEEEEVEKNLGEDISQEELAVNKEIEVSQEEKTA</sequence>
<feature type="transmembrane region" description="Helical" evidence="1">
    <location>
        <begin position="15"/>
        <end position="33"/>
    </location>
</feature>
<keyword evidence="1" id="KW-0472">Membrane</keyword>
<evidence type="ECO:0000256" key="1">
    <source>
        <dbReference type="SAM" id="Phobius"/>
    </source>
</evidence>
<evidence type="ECO:0000313" key="3">
    <source>
        <dbReference type="Proteomes" id="UP000093281"/>
    </source>
</evidence>
<dbReference type="RefSeq" id="WP_066185205.1">
    <property type="nucleotide sequence ID" value="NZ_LCUJ01000001.1"/>
</dbReference>
<evidence type="ECO:0000313" key="2">
    <source>
        <dbReference type="EMBL" id="OCM00113.1"/>
    </source>
</evidence>
<gene>
    <name evidence="2" type="ORF">AAX29_00111</name>
</gene>
<feature type="transmembrane region" description="Helical" evidence="1">
    <location>
        <begin position="45"/>
        <end position="65"/>
    </location>
</feature>
<keyword evidence="1" id="KW-0812">Transmembrane</keyword>
<dbReference type="STRING" id="544718.AAX25_00967"/>
<dbReference type="AlphaFoldDB" id="A0A1C0B981"/>